<proteinExistence type="predicted"/>
<feature type="domain" description="NACHT" evidence="1">
    <location>
        <begin position="302"/>
        <end position="448"/>
    </location>
</feature>
<dbReference type="Gene3D" id="3.40.50.300">
    <property type="entry name" value="P-loop containing nucleotide triphosphate hydrolases"/>
    <property type="match status" value="1"/>
</dbReference>
<dbReference type="InterPro" id="IPR007111">
    <property type="entry name" value="NACHT_NTPase"/>
</dbReference>
<dbReference type="Pfam" id="PF05729">
    <property type="entry name" value="NACHT"/>
    <property type="match status" value="1"/>
</dbReference>
<dbReference type="InterPro" id="IPR027417">
    <property type="entry name" value="P-loop_NTPase"/>
</dbReference>
<dbReference type="InterPro" id="IPR005532">
    <property type="entry name" value="SUMF_dom"/>
</dbReference>
<evidence type="ECO:0000313" key="3">
    <source>
        <dbReference type="Proteomes" id="UP000197019"/>
    </source>
</evidence>
<dbReference type="AlphaFoldDB" id="A0A1Z4BWY6"/>
<dbReference type="RefSeq" id="WP_088618636.1">
    <property type="nucleotide sequence ID" value="NZ_CP022129.1"/>
</dbReference>
<dbReference type="Gene3D" id="3.90.1580.10">
    <property type="entry name" value="paralog of FGE (formylglycine-generating enzyme)"/>
    <property type="match status" value="1"/>
</dbReference>
<dbReference type="PANTHER" id="PTHR23150">
    <property type="entry name" value="SULFATASE MODIFYING FACTOR 1, 2"/>
    <property type="match status" value="1"/>
</dbReference>
<dbReference type="GO" id="GO:0120147">
    <property type="term" value="F:formylglycine-generating oxidase activity"/>
    <property type="evidence" value="ECO:0007669"/>
    <property type="project" value="TreeGrafter"/>
</dbReference>
<evidence type="ECO:0000259" key="1">
    <source>
        <dbReference type="PROSITE" id="PS50837"/>
    </source>
</evidence>
<protein>
    <recommendedName>
        <fullName evidence="1">NACHT domain-containing protein</fullName>
    </recommendedName>
</protein>
<dbReference type="SUPFAM" id="SSF52540">
    <property type="entry name" value="P-loop containing nucleoside triphosphate hydrolases"/>
    <property type="match status" value="1"/>
</dbReference>
<dbReference type="OrthoDB" id="9768004at2"/>
<name>A0A1Z4BWY6_9GAMM</name>
<dbReference type="Pfam" id="PF13271">
    <property type="entry name" value="DUF4062"/>
    <property type="match status" value="1"/>
</dbReference>
<organism evidence="2 3">
    <name type="scientific">Methylovulum psychrotolerans</name>
    <dbReference type="NCBI Taxonomy" id="1704499"/>
    <lineage>
        <taxon>Bacteria</taxon>
        <taxon>Pseudomonadati</taxon>
        <taxon>Pseudomonadota</taxon>
        <taxon>Gammaproteobacteria</taxon>
        <taxon>Methylococcales</taxon>
        <taxon>Methylococcaceae</taxon>
        <taxon>Methylovulum</taxon>
    </lineage>
</organism>
<dbReference type="Pfam" id="PF03781">
    <property type="entry name" value="FGE-sulfatase"/>
    <property type="match status" value="1"/>
</dbReference>
<reference evidence="2 3" key="1">
    <citation type="submission" date="2017-06" db="EMBL/GenBank/DDBJ databases">
        <title>Genome Sequencing of the methanotroph Methylovulum psychrotolerants str. HV10-M2 isolated from a high-altitude environment.</title>
        <authorList>
            <person name="Mateos-Rivera A."/>
        </authorList>
    </citation>
    <scope>NUCLEOTIDE SEQUENCE [LARGE SCALE GENOMIC DNA]</scope>
    <source>
        <strain evidence="2 3">HV10_M2</strain>
    </source>
</reference>
<dbReference type="KEGG" id="mpsy:CEK71_06560"/>
<dbReference type="PROSITE" id="PS50837">
    <property type="entry name" value="NACHT"/>
    <property type="match status" value="1"/>
</dbReference>
<dbReference type="InterPro" id="IPR051043">
    <property type="entry name" value="Sulfatase_Mod_Factor_Kinase"/>
</dbReference>
<dbReference type="Proteomes" id="UP000197019">
    <property type="component" value="Chromosome"/>
</dbReference>
<dbReference type="InterPro" id="IPR042095">
    <property type="entry name" value="SUMF_sf"/>
</dbReference>
<dbReference type="SUPFAM" id="SSF56436">
    <property type="entry name" value="C-type lectin-like"/>
    <property type="match status" value="1"/>
</dbReference>
<dbReference type="EMBL" id="CP022129">
    <property type="protein sequence ID" value="ASF45760.1"/>
    <property type="molecule type" value="Genomic_DNA"/>
</dbReference>
<dbReference type="PANTHER" id="PTHR23150:SF19">
    <property type="entry name" value="FORMYLGLYCINE-GENERATING ENZYME"/>
    <property type="match status" value="1"/>
</dbReference>
<dbReference type="InterPro" id="IPR016187">
    <property type="entry name" value="CTDL_fold"/>
</dbReference>
<gene>
    <name evidence="2" type="ORF">CEK71_06560</name>
</gene>
<accession>A0A1Z4BWY6</accession>
<sequence>MSAQPMPLDYKIYHIFLASPGDMNDERQMVRDFFQDYNRTTANRQGLEFKVIGWEYYSHAGVGRAQALITEQTLAQYQSSLVLLVGLLGQRFGTPTGDYESGTEEEFQTAMQFRAEQGGWPEIKWFFRQEWSKQGSPNNPQQLMVASNQWQKVLDFKSQLQTQEPLFLTVDFASTDDFKDIFSHDLQLWLHDPARPWHKQKNLPTPVPDPTLTTQNTPYLAVWLKLVRDECAQLPLPILDGRMGMASASPIELPDIFVPLKAIPPSKTWQETTAETIALARTMMQDRQQDPQPILDLLQDQRLAVVIGDPGSGKSALINQLTCLLLTDNLTHFLPDSLQGRIPLRIILRRVQIPAQLDATAQGQAAWLWESVKEDIRAALSNSQQAEAVLATLQHQLMQPPGGLILLDGLDEVPAADQRQGHLLQAIRALVSSLPEHSRFIITARPYAYTDPCWRLKGFSEFFLTPFDKEQRAQFIKGWYNTARSRFALRETELQQRVEDLLDKVEHQPHLQELAERPLLLTLIAILHASGGRLPEDRVKLYEKSVDLLLYRWRQETFRDSDGQQLRLDEKVLLACLQTLAYNAHKAQQQQQADNRHTADISTAAIYTAFDPILDKLGRHDLMAFLQQHTGILIAREQRQFAFPHRSFQEYLAMGWLTSQTEDLLSPAVCADPLWWREVFMQAVIMQQNQPGFAVSYIKEVLECGKNQVGVARQRLYVLAGLALMELNISKTDTLTETVRQELVKLLADAQALNISERAEAGRVLSGLGDPRPGVGLNTQGWPDIDWVKVPGGVVVLEDKAGTVHVTPFCLARYPVTNAQFQAFLDDADGYTNPHWWIGLDATPETPEPPHWTEANHPRNNVSLFEVMAFCAWLSARLGYAITLPTEAQWQQAACSTQAGFAYPWGKEYLTGFANINETWDNVGPHNLGRTSAVGIYPQGHSRQGISDLSGNVWEWCLNSYKDPGNTALSGTFSRVLRGGSWYGSQDDARASDRNYGSPDCRDITVGFRVCRASPI</sequence>
<evidence type="ECO:0000313" key="2">
    <source>
        <dbReference type="EMBL" id="ASF45760.1"/>
    </source>
</evidence>
<dbReference type="InterPro" id="IPR025139">
    <property type="entry name" value="DUF4062"/>
</dbReference>
<keyword evidence="3" id="KW-1185">Reference proteome</keyword>